<accession>A0A1H2LY82</accession>
<dbReference type="Proteomes" id="UP000198600">
    <property type="component" value="Chromosome I"/>
</dbReference>
<evidence type="ECO:0000313" key="2">
    <source>
        <dbReference type="Proteomes" id="UP000198600"/>
    </source>
</evidence>
<sequence length="48" mass="5192">MPIWVSMNPSYKVNDKPGSSPGLLSVRVGELAVASNKPQKIQRVNANL</sequence>
<keyword evidence="2" id="KW-1185">Reference proteome</keyword>
<organism evidence="1 2">
    <name type="scientific">Pseudomonas mucidolens</name>
    <dbReference type="NCBI Taxonomy" id="46679"/>
    <lineage>
        <taxon>Bacteria</taxon>
        <taxon>Pseudomonadati</taxon>
        <taxon>Pseudomonadota</taxon>
        <taxon>Gammaproteobacteria</taxon>
        <taxon>Pseudomonadales</taxon>
        <taxon>Pseudomonadaceae</taxon>
        <taxon>Pseudomonas</taxon>
    </lineage>
</organism>
<dbReference type="AlphaFoldDB" id="A0A1H2LY82"/>
<evidence type="ECO:0000313" key="1">
    <source>
        <dbReference type="EMBL" id="SDU85953.1"/>
    </source>
</evidence>
<dbReference type="STRING" id="46679.SAMN05216202_0700"/>
<name>A0A1H2LY82_9PSED</name>
<reference evidence="2" key="1">
    <citation type="submission" date="2016-10" db="EMBL/GenBank/DDBJ databases">
        <authorList>
            <person name="Varghese N."/>
            <person name="Submissions S."/>
        </authorList>
    </citation>
    <scope>NUCLEOTIDE SEQUENCE [LARGE SCALE GENOMIC DNA]</scope>
    <source>
        <strain evidence="2">LMG 2223</strain>
    </source>
</reference>
<proteinExistence type="predicted"/>
<protein>
    <submittedName>
        <fullName evidence="1">Uncharacterized protein</fullName>
    </submittedName>
</protein>
<dbReference type="EMBL" id="LT629802">
    <property type="protein sequence ID" value="SDU85953.1"/>
    <property type="molecule type" value="Genomic_DNA"/>
</dbReference>
<gene>
    <name evidence="1" type="ORF">SAMN05216202_0700</name>
</gene>